<protein>
    <submittedName>
        <fullName evidence="2">Uncharacterized protein</fullName>
    </submittedName>
</protein>
<dbReference type="EMBL" id="KZ678132">
    <property type="protein sequence ID" value="PSN70293.1"/>
    <property type="molecule type" value="Genomic_DNA"/>
</dbReference>
<gene>
    <name evidence="2" type="ORF">BS50DRAFT_310030</name>
</gene>
<name>A0A2T2NY03_CORCC</name>
<evidence type="ECO:0000256" key="1">
    <source>
        <dbReference type="SAM" id="MobiDB-lite"/>
    </source>
</evidence>
<evidence type="ECO:0000313" key="2">
    <source>
        <dbReference type="EMBL" id="PSN70293.1"/>
    </source>
</evidence>
<dbReference type="Proteomes" id="UP000240883">
    <property type="component" value="Unassembled WGS sequence"/>
</dbReference>
<evidence type="ECO:0000313" key="3">
    <source>
        <dbReference type="Proteomes" id="UP000240883"/>
    </source>
</evidence>
<organism evidence="2 3">
    <name type="scientific">Corynespora cassiicola Philippines</name>
    <dbReference type="NCBI Taxonomy" id="1448308"/>
    <lineage>
        <taxon>Eukaryota</taxon>
        <taxon>Fungi</taxon>
        <taxon>Dikarya</taxon>
        <taxon>Ascomycota</taxon>
        <taxon>Pezizomycotina</taxon>
        <taxon>Dothideomycetes</taxon>
        <taxon>Pleosporomycetidae</taxon>
        <taxon>Pleosporales</taxon>
        <taxon>Corynesporascaceae</taxon>
        <taxon>Corynespora</taxon>
    </lineage>
</organism>
<keyword evidence="3" id="KW-1185">Reference proteome</keyword>
<dbReference type="AlphaFoldDB" id="A0A2T2NY03"/>
<sequence>MGPWHVLSGGCASASRKGGQIKGRDGRVNIVEMAHPRLHDGAGPYPRQQTHAPEQPSLAQLFASPRLALPAHSHCALALLHATPGDPHRRFVFSGCHIRLHCASAKPGATAITFRRPPRAPHVRPPLPRPLWAPTFFCEACERQAALPFT</sequence>
<proteinExistence type="predicted"/>
<reference evidence="2 3" key="1">
    <citation type="journal article" date="2018" name="Front. Microbiol.">
        <title>Genome-Wide Analysis of Corynespora cassiicola Leaf Fall Disease Putative Effectors.</title>
        <authorList>
            <person name="Lopez D."/>
            <person name="Ribeiro S."/>
            <person name="Label P."/>
            <person name="Fumanal B."/>
            <person name="Venisse J.S."/>
            <person name="Kohler A."/>
            <person name="de Oliveira R.R."/>
            <person name="Labutti K."/>
            <person name="Lipzen A."/>
            <person name="Lail K."/>
            <person name="Bauer D."/>
            <person name="Ohm R.A."/>
            <person name="Barry K.W."/>
            <person name="Spatafora J."/>
            <person name="Grigoriev I.V."/>
            <person name="Martin F.M."/>
            <person name="Pujade-Renaud V."/>
        </authorList>
    </citation>
    <scope>NUCLEOTIDE SEQUENCE [LARGE SCALE GENOMIC DNA]</scope>
    <source>
        <strain evidence="2 3">Philippines</strain>
    </source>
</reference>
<feature type="region of interest" description="Disordered" evidence="1">
    <location>
        <begin position="1"/>
        <end position="24"/>
    </location>
</feature>
<accession>A0A2T2NY03</accession>